<dbReference type="AlphaFoldDB" id="A0A382F860"/>
<dbReference type="EMBL" id="UINC01048562">
    <property type="protein sequence ID" value="SVB59236.1"/>
    <property type="molecule type" value="Genomic_DNA"/>
</dbReference>
<reference evidence="1" key="1">
    <citation type="submission" date="2018-05" db="EMBL/GenBank/DDBJ databases">
        <authorList>
            <person name="Lanie J.A."/>
            <person name="Ng W.-L."/>
            <person name="Kazmierczak K.M."/>
            <person name="Andrzejewski T.M."/>
            <person name="Davidsen T.M."/>
            <person name="Wayne K.J."/>
            <person name="Tettelin H."/>
            <person name="Glass J.I."/>
            <person name="Rusch D."/>
            <person name="Podicherti R."/>
            <person name="Tsui H.-C.T."/>
            <person name="Winkler M.E."/>
        </authorList>
    </citation>
    <scope>NUCLEOTIDE SEQUENCE</scope>
</reference>
<sequence length="138" mass="16445">MQSIETLNFSIGGFFGGYERIIWQDNKLHHQFFEQAYPEDEEVKPNKVLGVTTPSTKDWEEFWQTVDALKVWGWKKDYYDEGVDDGLQWELKIKREGRRRRRIFGSNAYPEPKGTFNSFIRALKKLSKSKIEFVEEEE</sequence>
<accession>A0A382F860</accession>
<name>A0A382F860_9ZZZZ</name>
<proteinExistence type="predicted"/>
<organism evidence="1">
    <name type="scientific">marine metagenome</name>
    <dbReference type="NCBI Taxonomy" id="408172"/>
    <lineage>
        <taxon>unclassified sequences</taxon>
        <taxon>metagenomes</taxon>
        <taxon>ecological metagenomes</taxon>
    </lineage>
</organism>
<protein>
    <submittedName>
        <fullName evidence="1">Uncharacterized protein</fullName>
    </submittedName>
</protein>
<gene>
    <name evidence="1" type="ORF">METZ01_LOCUS212090</name>
</gene>
<evidence type="ECO:0000313" key="1">
    <source>
        <dbReference type="EMBL" id="SVB59236.1"/>
    </source>
</evidence>